<name>A0ABV1M8H7_9NEIS</name>
<evidence type="ECO:0000256" key="12">
    <source>
        <dbReference type="ARBA" id="ARBA00033342"/>
    </source>
</evidence>
<proteinExistence type="inferred from homology"/>
<organism evidence="17 18">
    <name type="scientific">Vogesella oryzagri</name>
    <dbReference type="NCBI Taxonomy" id="3160864"/>
    <lineage>
        <taxon>Bacteria</taxon>
        <taxon>Pseudomonadati</taxon>
        <taxon>Pseudomonadota</taxon>
        <taxon>Betaproteobacteria</taxon>
        <taxon>Neisseriales</taxon>
        <taxon>Chromobacteriaceae</taxon>
        <taxon>Vogesella</taxon>
    </lineage>
</organism>
<evidence type="ECO:0000256" key="7">
    <source>
        <dbReference type="ARBA" id="ARBA00022927"/>
    </source>
</evidence>
<dbReference type="InterPro" id="IPR001708">
    <property type="entry name" value="YidC/ALB3/OXA1/COX18"/>
</dbReference>
<feature type="region of interest" description="Disordered" evidence="14">
    <location>
        <begin position="36"/>
        <end position="59"/>
    </location>
</feature>
<comment type="subunit">
    <text evidence="13">Interacts with the Sec translocase complex via SecD. Specifically interacts with transmembrane segments of nascent integral membrane proteins during membrane integration.</text>
</comment>
<evidence type="ECO:0000256" key="5">
    <source>
        <dbReference type="ARBA" id="ARBA00022475"/>
    </source>
</evidence>
<evidence type="ECO:0000256" key="11">
    <source>
        <dbReference type="ARBA" id="ARBA00033245"/>
    </source>
</evidence>
<feature type="transmembrane region" description="Helical" evidence="13">
    <location>
        <begin position="361"/>
        <end position="381"/>
    </location>
</feature>
<feature type="transmembrane region" description="Helical" evidence="13">
    <location>
        <begin position="502"/>
        <end position="524"/>
    </location>
</feature>
<comment type="similarity">
    <text evidence="2 13">Belongs to the OXA1/ALB3/YidC family. Type 1 subfamily.</text>
</comment>
<dbReference type="InterPro" id="IPR038221">
    <property type="entry name" value="YidC_periplasmic_sf"/>
</dbReference>
<dbReference type="NCBIfam" id="NF002352">
    <property type="entry name" value="PRK01318.1-3"/>
    <property type="match status" value="1"/>
</dbReference>
<feature type="transmembrane region" description="Helical" evidence="13">
    <location>
        <begin position="471"/>
        <end position="490"/>
    </location>
</feature>
<dbReference type="PANTHER" id="PTHR12428:SF65">
    <property type="entry name" value="CYTOCHROME C OXIDASE ASSEMBLY PROTEIN COX18, MITOCHONDRIAL"/>
    <property type="match status" value="1"/>
</dbReference>
<evidence type="ECO:0000256" key="6">
    <source>
        <dbReference type="ARBA" id="ARBA00022692"/>
    </source>
</evidence>
<keyword evidence="8 13" id="KW-1133">Transmembrane helix</keyword>
<keyword evidence="18" id="KW-1185">Reference proteome</keyword>
<dbReference type="InterPro" id="IPR019998">
    <property type="entry name" value="Membr_insert_YidC"/>
</dbReference>
<keyword evidence="9 13" id="KW-0472">Membrane</keyword>
<feature type="domain" description="Membrane insertase YidC/Oxa/ALB C-terminal" evidence="15">
    <location>
        <begin position="361"/>
        <end position="538"/>
    </location>
</feature>
<dbReference type="NCBIfam" id="TIGR03592">
    <property type="entry name" value="yidC_oxa1_cterm"/>
    <property type="match status" value="1"/>
</dbReference>
<reference evidence="17" key="1">
    <citation type="submission" date="2024-06" db="EMBL/GenBank/DDBJ databases">
        <title>Genome sequence of Vogesella sp. MAHUQ-64.</title>
        <authorList>
            <person name="Huq M.A."/>
        </authorList>
    </citation>
    <scope>NUCLEOTIDE SEQUENCE</scope>
    <source>
        <strain evidence="17">MAHUQ-64</strain>
    </source>
</reference>
<keyword evidence="5 13" id="KW-1003">Cell membrane</keyword>
<evidence type="ECO:0000256" key="9">
    <source>
        <dbReference type="ARBA" id="ARBA00023136"/>
    </source>
</evidence>
<keyword evidence="6 13" id="KW-0812">Transmembrane</keyword>
<dbReference type="Gene3D" id="2.70.98.90">
    <property type="match status" value="1"/>
</dbReference>
<dbReference type="InterPro" id="IPR047196">
    <property type="entry name" value="YidC_ALB_C"/>
</dbReference>
<dbReference type="RefSeq" id="WP_349587866.1">
    <property type="nucleotide sequence ID" value="NZ_JBEFLD010000005.1"/>
</dbReference>
<comment type="function">
    <text evidence="13">Required for the insertion and/or proper folding and/or complex formation of integral membrane proteins into the membrane. Involved in integration of membrane proteins that insert both dependently and independently of the Sec translocase complex, as well as at least some lipoproteins. Aids folding of multispanning membrane proteins.</text>
</comment>
<keyword evidence="7 13" id="KW-0653">Protein transport</keyword>
<evidence type="ECO:0000256" key="13">
    <source>
        <dbReference type="HAMAP-Rule" id="MF_01810"/>
    </source>
</evidence>
<dbReference type="CDD" id="cd19961">
    <property type="entry name" value="EcYidC-like_peri"/>
    <property type="match status" value="1"/>
</dbReference>
<feature type="transmembrane region" description="Helical" evidence="13">
    <location>
        <begin position="426"/>
        <end position="451"/>
    </location>
</feature>
<dbReference type="CDD" id="cd20070">
    <property type="entry name" value="5TM_YidC_Alb3"/>
    <property type="match status" value="1"/>
</dbReference>
<dbReference type="PRINTS" id="PR01900">
    <property type="entry name" value="YIDCPROTEIN"/>
</dbReference>
<evidence type="ECO:0000256" key="14">
    <source>
        <dbReference type="SAM" id="MobiDB-lite"/>
    </source>
</evidence>
<evidence type="ECO:0000313" key="18">
    <source>
        <dbReference type="Proteomes" id="UP001433638"/>
    </source>
</evidence>
<dbReference type="Pfam" id="PF02096">
    <property type="entry name" value="60KD_IMP"/>
    <property type="match status" value="1"/>
</dbReference>
<evidence type="ECO:0000259" key="15">
    <source>
        <dbReference type="Pfam" id="PF02096"/>
    </source>
</evidence>
<accession>A0ABV1M8H7</accession>
<evidence type="ECO:0000256" key="10">
    <source>
        <dbReference type="ARBA" id="ARBA00023186"/>
    </source>
</evidence>
<protein>
    <recommendedName>
        <fullName evidence="3 13">Membrane protein insertase YidC</fullName>
    </recommendedName>
    <alternativeName>
        <fullName evidence="12 13">Foldase YidC</fullName>
    </alternativeName>
    <alternativeName>
        <fullName evidence="11 13">Membrane integrase YidC</fullName>
    </alternativeName>
    <alternativeName>
        <fullName evidence="13">Membrane protein YidC</fullName>
    </alternativeName>
</protein>
<sequence length="550" mass="60520">MDSKRLIIFIALSFGILLLWQNYFAPKPTAKPAVHQQASAAASSNADVPATAATPATDSSKLARGQRVVVDTDVLHAEIDTNGGDLRSLQLKKHNAAEDASKPFELFTDKGERLYVAQTGLIAAGNAALPTHKTVFSAAQTSYTLQGDKVEVKLTAPDANGVKVSKVYTFKKGSYLIDVRYDIANGTAAPLSTTAYYRLLRDGKAPEGEGRFAHTFTGPAVYTAENAFQKVDFSDLDKGKAEYTKNADNGWVAMIQHYFMSAWILKPYEGSAVCANAQACTFQLEPKNGSYSAAVMVNVAPIAAGKTASFTVPLYAGPEEYNIITKVADGMAYAKDFGKVHIFASPLFWLLTKLHAMVQNWGWAIVFLTLLVKAAFYPLTAASYRSMAKMKALAPRLETLKQQHGDDRMKFQQAVMEMYKTEKVNPLGGCLPMLIQIPVFIGLYWALLASVELRQASWMYIVDLARPDPYYILPVLMAVSMFAQTFLNPPPADPMQAKMMKIMPLAFSAMFFFFPAGLVLYWVVNNLLSISQQYYVNKKIENARKAALQS</sequence>
<feature type="compositionally biased region" description="Low complexity" evidence="14">
    <location>
        <begin position="36"/>
        <end position="57"/>
    </location>
</feature>
<evidence type="ECO:0000256" key="2">
    <source>
        <dbReference type="ARBA" id="ARBA00010527"/>
    </source>
</evidence>
<comment type="caution">
    <text evidence="17">The sequence shown here is derived from an EMBL/GenBank/DDBJ whole genome shotgun (WGS) entry which is preliminary data.</text>
</comment>
<dbReference type="Proteomes" id="UP001433638">
    <property type="component" value="Unassembled WGS sequence"/>
</dbReference>
<gene>
    <name evidence="13 17" type="primary">yidC</name>
    <name evidence="17" type="ORF">ABNW52_11665</name>
</gene>
<evidence type="ECO:0000259" key="16">
    <source>
        <dbReference type="Pfam" id="PF14849"/>
    </source>
</evidence>
<dbReference type="NCBIfam" id="TIGR03593">
    <property type="entry name" value="yidC_nterm"/>
    <property type="match status" value="1"/>
</dbReference>
<evidence type="ECO:0000313" key="17">
    <source>
        <dbReference type="EMBL" id="MEQ6291269.1"/>
    </source>
</evidence>
<dbReference type="HAMAP" id="MF_01810">
    <property type="entry name" value="YidC_type1"/>
    <property type="match status" value="1"/>
</dbReference>
<dbReference type="PRINTS" id="PR00701">
    <property type="entry name" value="60KDINNERMP"/>
</dbReference>
<evidence type="ECO:0000256" key="8">
    <source>
        <dbReference type="ARBA" id="ARBA00022989"/>
    </source>
</evidence>
<evidence type="ECO:0000256" key="3">
    <source>
        <dbReference type="ARBA" id="ARBA00015325"/>
    </source>
</evidence>
<evidence type="ECO:0000256" key="4">
    <source>
        <dbReference type="ARBA" id="ARBA00022448"/>
    </source>
</evidence>
<keyword evidence="10 13" id="KW-0143">Chaperone</keyword>
<keyword evidence="4 13" id="KW-0813">Transport</keyword>
<evidence type="ECO:0000256" key="1">
    <source>
        <dbReference type="ARBA" id="ARBA00004429"/>
    </source>
</evidence>
<dbReference type="PANTHER" id="PTHR12428">
    <property type="entry name" value="OXA1"/>
    <property type="match status" value="1"/>
</dbReference>
<dbReference type="InterPro" id="IPR028055">
    <property type="entry name" value="YidC/Oxa/ALB_C"/>
</dbReference>
<dbReference type="Pfam" id="PF14849">
    <property type="entry name" value="YidC_periplas"/>
    <property type="match status" value="1"/>
</dbReference>
<dbReference type="EMBL" id="JBEFLD010000005">
    <property type="protein sequence ID" value="MEQ6291269.1"/>
    <property type="molecule type" value="Genomic_DNA"/>
</dbReference>
<dbReference type="InterPro" id="IPR028053">
    <property type="entry name" value="Membr_insert_YidC_N"/>
</dbReference>
<comment type="subcellular location">
    <subcellularLocation>
        <location evidence="1">Cell inner membrane</location>
        <topology evidence="1">Multi-pass membrane protein</topology>
    </subcellularLocation>
    <subcellularLocation>
        <location evidence="13">Cell membrane</location>
        <topology evidence="13">Multi-pass membrane protein</topology>
    </subcellularLocation>
</comment>
<feature type="domain" description="Membrane insertase YidC N-terminal" evidence="16">
    <location>
        <begin position="67"/>
        <end position="350"/>
    </location>
</feature>